<dbReference type="RefSeq" id="WP_152279395.1">
    <property type="nucleotide sequence ID" value="NZ_WFKK01000001.1"/>
</dbReference>
<accession>A0A6L4WX20</accession>
<evidence type="ECO:0008006" key="4">
    <source>
        <dbReference type="Google" id="ProtNLM"/>
    </source>
</evidence>
<feature type="signal peptide" evidence="1">
    <location>
        <begin position="1"/>
        <end position="25"/>
    </location>
</feature>
<evidence type="ECO:0000313" key="2">
    <source>
        <dbReference type="EMBL" id="KAB7891293.1"/>
    </source>
</evidence>
<evidence type="ECO:0000313" key="3">
    <source>
        <dbReference type="Proteomes" id="UP000472839"/>
    </source>
</evidence>
<sequence>MNLKKTIKNKIILLSVLSLSTNMFACCGCAIVNASLESVNTSFETSMTSYDTVNSSNYEAKIIANMQETLGSIKDRLTNLNANIEISKLTATSEEDCKNEINRFNSLNSIKKTQKIIDNFEN</sequence>
<dbReference type="EMBL" id="WFKK01000001">
    <property type="protein sequence ID" value="KAB7891293.1"/>
    <property type="molecule type" value="Genomic_DNA"/>
</dbReference>
<comment type="caution">
    <text evidence="2">The sequence shown here is derived from an EMBL/GenBank/DDBJ whole genome shotgun (WGS) entry which is preliminary data.</text>
</comment>
<keyword evidence="1" id="KW-0732">Signal</keyword>
<feature type="chain" id="PRO_5027097557" description="Lipoprotein" evidence="1">
    <location>
        <begin position="26"/>
        <end position="122"/>
    </location>
</feature>
<organism evidence="2 3">
    <name type="scientific">Poseidonibacter ostreae</name>
    <dbReference type="NCBI Taxonomy" id="2654171"/>
    <lineage>
        <taxon>Bacteria</taxon>
        <taxon>Pseudomonadati</taxon>
        <taxon>Campylobacterota</taxon>
        <taxon>Epsilonproteobacteria</taxon>
        <taxon>Campylobacterales</taxon>
        <taxon>Arcobacteraceae</taxon>
        <taxon>Poseidonibacter</taxon>
    </lineage>
</organism>
<dbReference type="AlphaFoldDB" id="A0A6L4WX20"/>
<gene>
    <name evidence="2" type="ORF">GBG19_00220</name>
</gene>
<name>A0A6L4WX20_9BACT</name>
<proteinExistence type="predicted"/>
<dbReference type="Proteomes" id="UP000472839">
    <property type="component" value="Unassembled WGS sequence"/>
</dbReference>
<reference evidence="2 3" key="1">
    <citation type="submission" date="2019-10" db="EMBL/GenBank/DDBJ databases">
        <title>Poseidonibacter ostreae sp. nov., isolated from the gut of the Ostrea denselamellosa.</title>
        <authorList>
            <person name="Choi A."/>
        </authorList>
    </citation>
    <scope>NUCLEOTIDE SEQUENCE [LARGE SCALE GENOMIC DNA]</scope>
    <source>
        <strain evidence="2 3">SJOD-M-33</strain>
    </source>
</reference>
<protein>
    <recommendedName>
        <fullName evidence="4">Lipoprotein</fullName>
    </recommendedName>
</protein>
<evidence type="ECO:0000256" key="1">
    <source>
        <dbReference type="SAM" id="SignalP"/>
    </source>
</evidence>